<protein>
    <recommendedName>
        <fullName evidence="4">Stress response protein ish1</fullName>
    </recommendedName>
</protein>
<feature type="compositionally biased region" description="Basic and acidic residues" evidence="1">
    <location>
        <begin position="668"/>
        <end position="685"/>
    </location>
</feature>
<dbReference type="InterPro" id="IPR018803">
    <property type="entry name" value="Ish1/Msc1-like"/>
</dbReference>
<sequence>MAPLRLGPVFRPITSIRASPRSLPSAVYPRQHRLYAGGSSYGGGEGDPKGENPSDQGSNPSADLEHPGPPPPSVGQGTGGGPTKKGADGHNTQQNESSGSGAQASTSGSGAASGSEGDKAQPKIHDHNASEEHTQSHEVKAHNEDMSKRHDRPNEKSADKDDEVDKGFWKAYNKWHETELERWLSDNNIPYPTPSDRKDLENLVKSNWNDKIATPYKQWDTPQLQSYLKSKGADTKKTADTNKNSLVNSVKSYWTDSSDSASESYHSVKDWIFDSWTDSQLKSFLDKNNIPAPQPRKRDTMIAAARSNYESVAKKLGQSFHYPGDWLYETWSESDLKEFLDERGVPVPQPSTRDKLIASVRRNSRLASTNLKDTAASASKSAQAAKESLSNALLDSWSDSQIKEWADKNGIKVPQGSKRNELLALARKHRNALTGDNAASSVSSAFGAATTKANNEFAKATDDAQLKGEDAFNQAVATWSNSRLKAFLDARGVPVPQGGKTDELIKSVRLNKHKASTGWSAWTFDTWTVDNLKKYLSSSNDKAAQKAAKKAGTTRDDLLKQAQDSYSSASKSGGSNYASVTSYLAASTDAVKDSTFDTWSDSELKSYLDSYGIKNYQGSNTNELKAMARRNAQYFRYGTSTPGAGIFASLQNGAQWVLDQLKIGAASGRKEAEYQGQRGADHVKEAGTTATNRAGEAGQKASDKVKEEL</sequence>
<keyword evidence="3" id="KW-1185">Reference proteome</keyword>
<proteinExistence type="predicted"/>
<reference evidence="2" key="1">
    <citation type="submission" date="2021-03" db="EMBL/GenBank/DDBJ databases">
        <authorList>
            <person name="Tagirdzhanova G."/>
        </authorList>
    </citation>
    <scope>NUCLEOTIDE SEQUENCE</scope>
</reference>
<organism evidence="2 3">
    <name type="scientific">Imshaugia aleurites</name>
    <dbReference type="NCBI Taxonomy" id="172621"/>
    <lineage>
        <taxon>Eukaryota</taxon>
        <taxon>Fungi</taxon>
        <taxon>Dikarya</taxon>
        <taxon>Ascomycota</taxon>
        <taxon>Pezizomycotina</taxon>
        <taxon>Lecanoromycetes</taxon>
        <taxon>OSLEUM clade</taxon>
        <taxon>Lecanoromycetidae</taxon>
        <taxon>Lecanorales</taxon>
        <taxon>Lecanorineae</taxon>
        <taxon>Parmeliaceae</taxon>
        <taxon>Imshaugia</taxon>
    </lineage>
</organism>
<feature type="compositionally biased region" description="Low complexity" evidence="1">
    <location>
        <begin position="97"/>
        <end position="115"/>
    </location>
</feature>
<evidence type="ECO:0008006" key="4">
    <source>
        <dbReference type="Google" id="ProtNLM"/>
    </source>
</evidence>
<feature type="region of interest" description="Disordered" evidence="1">
    <location>
        <begin position="668"/>
        <end position="709"/>
    </location>
</feature>
<evidence type="ECO:0000313" key="2">
    <source>
        <dbReference type="EMBL" id="CAF9941943.1"/>
    </source>
</evidence>
<feature type="compositionally biased region" description="Basic and acidic residues" evidence="1">
    <location>
        <begin position="116"/>
        <end position="166"/>
    </location>
</feature>
<evidence type="ECO:0000256" key="1">
    <source>
        <dbReference type="SAM" id="MobiDB-lite"/>
    </source>
</evidence>
<dbReference type="AlphaFoldDB" id="A0A8H3PIX4"/>
<dbReference type="Pfam" id="PF10281">
    <property type="entry name" value="Ish1"/>
    <property type="match status" value="7"/>
</dbReference>
<evidence type="ECO:0000313" key="3">
    <source>
        <dbReference type="Proteomes" id="UP000664534"/>
    </source>
</evidence>
<feature type="region of interest" description="Disordered" evidence="1">
    <location>
        <begin position="1"/>
        <end position="166"/>
    </location>
</feature>
<dbReference type="OrthoDB" id="2527403at2759"/>
<gene>
    <name evidence="2" type="ORF">IMSHALPRED_003107</name>
</gene>
<dbReference type="Proteomes" id="UP000664534">
    <property type="component" value="Unassembled WGS sequence"/>
</dbReference>
<name>A0A8H3PIX4_9LECA</name>
<dbReference type="EMBL" id="CAJPDT010000162">
    <property type="protein sequence ID" value="CAF9941943.1"/>
    <property type="molecule type" value="Genomic_DNA"/>
</dbReference>
<comment type="caution">
    <text evidence="2">The sequence shown here is derived from an EMBL/GenBank/DDBJ whole genome shotgun (WGS) entry which is preliminary data.</text>
</comment>
<accession>A0A8H3PIX4</accession>